<dbReference type="AlphaFoldDB" id="A0A9N9QA90"/>
<evidence type="ECO:0000256" key="2">
    <source>
        <dbReference type="SAM" id="MobiDB-lite"/>
    </source>
</evidence>
<evidence type="ECO:0000256" key="1">
    <source>
        <dbReference type="ARBA" id="ARBA00034736"/>
    </source>
</evidence>
<dbReference type="InterPro" id="IPR016024">
    <property type="entry name" value="ARM-type_fold"/>
</dbReference>
<dbReference type="GO" id="GO:0110078">
    <property type="term" value="C:TTT Hsp90 cochaperone complex"/>
    <property type="evidence" value="ECO:0007669"/>
    <property type="project" value="InterPro"/>
</dbReference>
<dbReference type="PANTHER" id="PTHR32226">
    <property type="entry name" value="TELO2-INTERACTING PROTEIN 2"/>
    <property type="match status" value="1"/>
</dbReference>
<gene>
    <name evidence="3" type="ORF">HYALB_00002634</name>
</gene>
<dbReference type="EMBL" id="CAJVRM010000340">
    <property type="protein sequence ID" value="CAG8979861.1"/>
    <property type="molecule type" value="Genomic_DNA"/>
</dbReference>
<dbReference type="SUPFAM" id="SSF48371">
    <property type="entry name" value="ARM repeat"/>
    <property type="match status" value="1"/>
</dbReference>
<dbReference type="Pfam" id="PF10521">
    <property type="entry name" value="Tti2"/>
    <property type="match status" value="1"/>
</dbReference>
<proteinExistence type="inferred from homology"/>
<dbReference type="GO" id="GO:0005829">
    <property type="term" value="C:cytosol"/>
    <property type="evidence" value="ECO:0007669"/>
    <property type="project" value="TreeGrafter"/>
</dbReference>
<reference evidence="3" key="1">
    <citation type="submission" date="2021-07" db="EMBL/GenBank/DDBJ databases">
        <authorList>
            <person name="Durling M."/>
        </authorList>
    </citation>
    <scope>NUCLEOTIDE SEQUENCE</scope>
</reference>
<comment type="caution">
    <text evidence="3">The sequence shown here is derived from an EMBL/GenBank/DDBJ whole genome shotgun (WGS) entry which is preliminary data.</text>
</comment>
<dbReference type="GO" id="GO:0005634">
    <property type="term" value="C:nucleus"/>
    <property type="evidence" value="ECO:0007669"/>
    <property type="project" value="TreeGrafter"/>
</dbReference>
<organism evidence="3 4">
    <name type="scientific">Hymenoscyphus albidus</name>
    <dbReference type="NCBI Taxonomy" id="595503"/>
    <lineage>
        <taxon>Eukaryota</taxon>
        <taxon>Fungi</taxon>
        <taxon>Dikarya</taxon>
        <taxon>Ascomycota</taxon>
        <taxon>Pezizomycotina</taxon>
        <taxon>Leotiomycetes</taxon>
        <taxon>Helotiales</taxon>
        <taxon>Helotiaceae</taxon>
        <taxon>Hymenoscyphus</taxon>
    </lineage>
</organism>
<evidence type="ECO:0000313" key="3">
    <source>
        <dbReference type="EMBL" id="CAG8979861.1"/>
    </source>
</evidence>
<feature type="compositionally biased region" description="Polar residues" evidence="2">
    <location>
        <begin position="179"/>
        <end position="189"/>
    </location>
</feature>
<feature type="region of interest" description="Disordered" evidence="2">
    <location>
        <begin position="179"/>
        <end position="200"/>
    </location>
</feature>
<dbReference type="InterPro" id="IPR018870">
    <property type="entry name" value="Tti2"/>
</dbReference>
<evidence type="ECO:0000313" key="4">
    <source>
        <dbReference type="Proteomes" id="UP000701801"/>
    </source>
</evidence>
<dbReference type="OrthoDB" id="6417021at2759"/>
<dbReference type="Proteomes" id="UP000701801">
    <property type="component" value="Unassembled WGS sequence"/>
</dbReference>
<comment type="similarity">
    <text evidence="1">Belongs to the TTI2 family.</text>
</comment>
<keyword evidence="4" id="KW-1185">Reference proteome</keyword>
<accession>A0A9N9QA90</accession>
<protein>
    <submittedName>
        <fullName evidence="3">Uncharacterized protein</fullName>
    </submittedName>
</protein>
<name>A0A9N9QA90_9HELO</name>
<dbReference type="PANTHER" id="PTHR32226:SF2">
    <property type="entry name" value="TELO2-INTERACTING PROTEIN 2"/>
    <property type="match status" value="1"/>
</dbReference>
<sequence>MGVLANPSAALPDHYSLLQLCEELADDETENEEDKLESLLILDSCLRNHDRLSRENDDETAIKQMSRWKAKDSSSSQKEALTLIRQKAQLGLNSLNILITQLPSSPPKELPEPILLTLISYSSHSQYTSWTSPPTAEISTSLLAQYKHQTHTPAFQITYILQTILRPLFSASKPETLTSTGRKAITSSAPARETGTEELQKSRKPWKYDGVYAICVFRWVVENTPRETIPQTWHNFTPPLLTLLDDPSTPIRVQGAEILSLFLPNMSSTLLTHSGLGELFEDALMPTLLYLPNLTPVAESMQLLPSAYKALIVLCSTRFPQNSPVGSKVAADIVSLTSPKSGTDKDLQTTLKNERTKFLDRIMRRGIFTGYTHAMEHPPIVSILIYYHRLLAEKMGIESVKHLKDTLPLLATRLTSPFSTPSLLHTTLLTLQSTLLNTWPRLLTQKAYRLEVIKMLSLCWKNVSETMIAGEELGEGMVEVEQVLKEIKITGRIFMAAAKGARVDLSGEVGVLVESVPGMGEVFSLHG</sequence>